<dbReference type="SMART" id="SM00184">
    <property type="entry name" value="RING"/>
    <property type="match status" value="1"/>
</dbReference>
<feature type="coiled-coil region" evidence="4">
    <location>
        <begin position="585"/>
        <end position="657"/>
    </location>
</feature>
<evidence type="ECO:0000256" key="5">
    <source>
        <dbReference type="SAM" id="SignalP"/>
    </source>
</evidence>
<protein>
    <recommendedName>
        <fullName evidence="6">RING-type domain-containing protein</fullName>
    </recommendedName>
</protein>
<feature type="non-terminal residue" evidence="7">
    <location>
        <position position="758"/>
    </location>
</feature>
<dbReference type="Proteomes" id="UP000030758">
    <property type="component" value="Unassembled WGS sequence"/>
</dbReference>
<dbReference type="InterPro" id="IPR013083">
    <property type="entry name" value="Znf_RING/FYVE/PHD"/>
</dbReference>
<dbReference type="SUPFAM" id="SSF57850">
    <property type="entry name" value="RING/U-box"/>
    <property type="match status" value="1"/>
</dbReference>
<dbReference type="Pfam" id="PF13639">
    <property type="entry name" value="zf-RING_2"/>
    <property type="match status" value="1"/>
</dbReference>
<evidence type="ECO:0000256" key="1">
    <source>
        <dbReference type="ARBA" id="ARBA00022771"/>
    </source>
</evidence>
<feature type="domain" description="RING-type" evidence="6">
    <location>
        <begin position="517"/>
        <end position="557"/>
    </location>
</feature>
<gene>
    <name evidence="7" type="ORF">M514_23660</name>
</gene>
<dbReference type="GO" id="GO:0008270">
    <property type="term" value="F:zinc ion binding"/>
    <property type="evidence" value="ECO:0007669"/>
    <property type="project" value="UniProtKB-KW"/>
</dbReference>
<evidence type="ECO:0000256" key="4">
    <source>
        <dbReference type="SAM" id="Coils"/>
    </source>
</evidence>
<evidence type="ECO:0000259" key="6">
    <source>
        <dbReference type="PROSITE" id="PS50089"/>
    </source>
</evidence>
<sequence length="758" mass="87383">MKRLAVLIILLYHVHLPTEEKKMNDTFEEEFDKVMDALAFEIQDFLPKPIQRREQATQEESMQHLEAAVRAFYDISRHLYKEEQYEFQRLISFAKCTSGGTGETIVQFKLLRRAPCKLCDISTGQHVYCSWAGYFRNNTPKETLGYLCYESKDVLHKDEAMLSKLDPCSEWAYEESYIHRLGIPRHMSSMETYFPLYNPPLILSPEIDYIITTGIELPVYKNFKTGMVGHGELRHVGKNAMNIPVILRQLGIWVTRMREVLPLGTSECRYSPCKFKSLLFTMVEVSLERVLRKYGAFYQILLVHQYDRDKAEGPLPMFYKEPQSHRTRNAPPEATFEEYFHALVKPERQTVCSKQKLMSALKSAKKIFKNYFPHPQSTDNSWVKATVPIIFTKDEPCFNHLNLSSEANYLHYEWKLFNDSAIHSLAALLSKASLKKKLRQFGTYPFSINSFGLTLLSIALIALAMSTGPFSPLMFTSGETIEVVSSFLSYYYMKKLLDANSTVTGYAFDICAMLFVCIICRDSCTLEEISLLPCGHGFHRGCLTNAIRRKKSCPKCHYRFRCKSVVEKIYLEVEKSAEKNKKSSKSEQTELINALLENREEYQLKIAERTRKLRAIEEKIREVNGLLKSTREAVKGLAELESEESVLQSAVAGAKTENWRLRRLLQLSEDEEIMCDLCGGNGKKEILLCSLSMLLKQYAKLKKKHTDIVKQRLLCTSRIALAKRESSLLRKSMYAIDEQPVGESTFQRICRTISRLFE</sequence>
<evidence type="ECO:0000256" key="3">
    <source>
        <dbReference type="PROSITE-ProRule" id="PRU00175"/>
    </source>
</evidence>
<accession>A0A085N3X5</accession>
<keyword evidence="4" id="KW-0175">Coiled coil</keyword>
<evidence type="ECO:0000313" key="7">
    <source>
        <dbReference type="EMBL" id="KFD64171.1"/>
    </source>
</evidence>
<dbReference type="EMBL" id="KL367560">
    <property type="protein sequence ID" value="KFD64171.1"/>
    <property type="molecule type" value="Genomic_DNA"/>
</dbReference>
<name>A0A085N3X5_9BILA</name>
<organism evidence="7">
    <name type="scientific">Trichuris suis</name>
    <name type="common">pig whipworm</name>
    <dbReference type="NCBI Taxonomy" id="68888"/>
    <lineage>
        <taxon>Eukaryota</taxon>
        <taxon>Metazoa</taxon>
        <taxon>Ecdysozoa</taxon>
        <taxon>Nematoda</taxon>
        <taxon>Enoplea</taxon>
        <taxon>Dorylaimia</taxon>
        <taxon>Trichinellida</taxon>
        <taxon>Trichuridae</taxon>
        <taxon>Trichuris</taxon>
    </lineage>
</organism>
<keyword evidence="1 3" id="KW-0479">Metal-binding</keyword>
<proteinExistence type="predicted"/>
<reference evidence="7" key="1">
    <citation type="journal article" date="2014" name="Nat. Genet.">
        <title>Genome and transcriptome of the porcine whipworm Trichuris suis.</title>
        <authorList>
            <person name="Jex A.R."/>
            <person name="Nejsum P."/>
            <person name="Schwarz E.M."/>
            <person name="Hu L."/>
            <person name="Young N.D."/>
            <person name="Hall R.S."/>
            <person name="Korhonen P.K."/>
            <person name="Liao S."/>
            <person name="Thamsborg S."/>
            <person name="Xia J."/>
            <person name="Xu P."/>
            <person name="Wang S."/>
            <person name="Scheerlinck J.P."/>
            <person name="Hofmann A."/>
            <person name="Sternberg P.W."/>
            <person name="Wang J."/>
            <person name="Gasser R.B."/>
        </authorList>
    </citation>
    <scope>NUCLEOTIDE SEQUENCE [LARGE SCALE GENOMIC DNA]</scope>
    <source>
        <strain evidence="7">DCEP-RM93F</strain>
    </source>
</reference>
<feature type="signal peptide" evidence="5">
    <location>
        <begin position="1"/>
        <end position="20"/>
    </location>
</feature>
<keyword evidence="5" id="KW-0732">Signal</keyword>
<keyword evidence="1 3" id="KW-0863">Zinc-finger</keyword>
<dbReference type="AlphaFoldDB" id="A0A085N3X5"/>
<feature type="chain" id="PRO_5001795682" description="RING-type domain-containing protein" evidence="5">
    <location>
        <begin position="21"/>
        <end position="758"/>
    </location>
</feature>
<dbReference type="InterPro" id="IPR001841">
    <property type="entry name" value="Znf_RING"/>
</dbReference>
<dbReference type="PROSITE" id="PS50089">
    <property type="entry name" value="ZF_RING_2"/>
    <property type="match status" value="1"/>
</dbReference>
<dbReference type="Gene3D" id="3.30.40.10">
    <property type="entry name" value="Zinc/RING finger domain, C3HC4 (zinc finger)"/>
    <property type="match status" value="1"/>
</dbReference>
<evidence type="ECO:0000256" key="2">
    <source>
        <dbReference type="ARBA" id="ARBA00022833"/>
    </source>
</evidence>
<keyword evidence="2" id="KW-0862">Zinc</keyword>